<dbReference type="SUPFAM" id="SSF142906">
    <property type="entry name" value="YjbR-like"/>
    <property type="match status" value="1"/>
</dbReference>
<sequence>MRDPAAALQAHLDAKPGAVGAPLPSAKGVLLYKLMGKMFAILTVRGDPSVILKCDPHLVEILKEQYQGVGHRSHLDRRFWICVTLDSDVPPQEIERLVGGSYDLVRAGLTRKQKAELDALS</sequence>
<dbReference type="Proteomes" id="UP000622580">
    <property type="component" value="Unassembled WGS sequence"/>
</dbReference>
<dbReference type="GO" id="GO:0003677">
    <property type="term" value="F:DNA binding"/>
    <property type="evidence" value="ECO:0007669"/>
    <property type="project" value="UniProtKB-KW"/>
</dbReference>
<comment type="caution">
    <text evidence="1">The sequence shown here is derived from an EMBL/GenBank/DDBJ whole genome shotgun (WGS) entry which is preliminary data.</text>
</comment>
<keyword evidence="1" id="KW-0238">DNA-binding</keyword>
<dbReference type="RefSeq" id="WP_215341594.1">
    <property type="nucleotide sequence ID" value="NZ_JAGSGD010000001.1"/>
</dbReference>
<accession>A0A941D246</accession>
<dbReference type="InterPro" id="IPR038056">
    <property type="entry name" value="YjbR-like_sf"/>
</dbReference>
<proteinExistence type="predicted"/>
<evidence type="ECO:0000313" key="2">
    <source>
        <dbReference type="Proteomes" id="UP000622580"/>
    </source>
</evidence>
<dbReference type="Pfam" id="PF04237">
    <property type="entry name" value="YjbR"/>
    <property type="match status" value="1"/>
</dbReference>
<reference evidence="1" key="1">
    <citation type="submission" date="2021-04" db="EMBL/GenBank/DDBJ databases">
        <title>Draft genome assembly of strain Phenylobacterium sp. 20VBR1 using MiniION and Illumina platforms.</title>
        <authorList>
            <person name="Thomas F.A."/>
            <person name="Krishnan K.P."/>
            <person name="Sinha R.K."/>
        </authorList>
    </citation>
    <scope>NUCLEOTIDE SEQUENCE</scope>
    <source>
        <strain evidence="1">20VBR1</strain>
    </source>
</reference>
<protein>
    <submittedName>
        <fullName evidence="1">MmcQ/YjbR family DNA-binding protein</fullName>
    </submittedName>
</protein>
<dbReference type="InterPro" id="IPR058532">
    <property type="entry name" value="YjbR/MT2646/Rv2570-like"/>
</dbReference>
<dbReference type="PANTHER" id="PTHR35145">
    <property type="entry name" value="CYTOPLASMIC PROTEIN-RELATED"/>
    <property type="match status" value="1"/>
</dbReference>
<gene>
    <name evidence="1" type="ORF">JKL49_15880</name>
</gene>
<name>A0A941D246_9CAUL</name>
<dbReference type="Gene3D" id="3.90.1150.30">
    <property type="match status" value="1"/>
</dbReference>
<keyword evidence="2" id="KW-1185">Reference proteome</keyword>
<dbReference type="PANTHER" id="PTHR35145:SF1">
    <property type="entry name" value="CYTOPLASMIC PROTEIN"/>
    <property type="match status" value="1"/>
</dbReference>
<dbReference type="InterPro" id="IPR007351">
    <property type="entry name" value="YjbR"/>
</dbReference>
<dbReference type="AlphaFoldDB" id="A0A941D246"/>
<organism evidence="1 2">
    <name type="scientific">Phenylobacterium glaciei</name>
    <dbReference type="NCBI Taxonomy" id="2803784"/>
    <lineage>
        <taxon>Bacteria</taxon>
        <taxon>Pseudomonadati</taxon>
        <taxon>Pseudomonadota</taxon>
        <taxon>Alphaproteobacteria</taxon>
        <taxon>Caulobacterales</taxon>
        <taxon>Caulobacteraceae</taxon>
        <taxon>Phenylobacterium</taxon>
    </lineage>
</organism>
<dbReference type="EMBL" id="JAGSGD010000001">
    <property type="protein sequence ID" value="MBR7620875.1"/>
    <property type="molecule type" value="Genomic_DNA"/>
</dbReference>
<evidence type="ECO:0000313" key="1">
    <source>
        <dbReference type="EMBL" id="MBR7620875.1"/>
    </source>
</evidence>